<dbReference type="PROSITE" id="PS50857">
    <property type="entry name" value="COX2_CUA"/>
    <property type="match status" value="1"/>
</dbReference>
<evidence type="ECO:0000256" key="4">
    <source>
        <dbReference type="ARBA" id="ARBA00022617"/>
    </source>
</evidence>
<dbReference type="Gene3D" id="2.60.40.420">
    <property type="entry name" value="Cupredoxins - blue copper proteins"/>
    <property type="match status" value="1"/>
</dbReference>
<dbReference type="PROSITE" id="PS51007">
    <property type="entry name" value="CYTC"/>
    <property type="match status" value="1"/>
</dbReference>
<dbReference type="GO" id="GO:0005507">
    <property type="term" value="F:copper ion binding"/>
    <property type="evidence" value="ECO:0007669"/>
    <property type="project" value="InterPro"/>
</dbReference>
<gene>
    <name evidence="24" type="primary">coxB</name>
    <name evidence="24" type="ORF">JYP50_10920</name>
</gene>
<comment type="function">
    <text evidence="14 18">Subunits I and II form the functional core of the enzyme complex. Electrons originating in cytochrome c are transferred via heme a and Cu(A) to the binuclear center formed by heme a3 and Cu(B).</text>
</comment>
<dbReference type="AlphaFoldDB" id="A0A939DGI7"/>
<evidence type="ECO:0000256" key="3">
    <source>
        <dbReference type="ARBA" id="ARBA00022448"/>
    </source>
</evidence>
<keyword evidence="6 17" id="KW-0812">Transmembrane</keyword>
<keyword evidence="3 17" id="KW-0813">Transport</keyword>
<evidence type="ECO:0000256" key="16">
    <source>
        <dbReference type="PROSITE-ProRule" id="PRU00433"/>
    </source>
</evidence>
<keyword evidence="8" id="KW-1278">Translocase</keyword>
<feature type="transmembrane region" description="Helical" evidence="19">
    <location>
        <begin position="98"/>
        <end position="120"/>
    </location>
</feature>
<dbReference type="Pfam" id="PF13442">
    <property type="entry name" value="Cytochrome_CBB3"/>
    <property type="match status" value="1"/>
</dbReference>
<feature type="domain" description="Cytochrome oxidase subunit II copper A binding" evidence="21">
    <location>
        <begin position="127"/>
        <end position="267"/>
    </location>
</feature>
<dbReference type="InterPro" id="IPR045187">
    <property type="entry name" value="CcO_II"/>
</dbReference>
<dbReference type="InterPro" id="IPR001505">
    <property type="entry name" value="Copper_CuA"/>
</dbReference>
<keyword evidence="13 19" id="KW-0472">Membrane</keyword>
<protein>
    <recommendedName>
        <fullName evidence="18">Cytochrome c oxidase subunit 2</fullName>
        <ecNumber evidence="18">7.1.1.9</ecNumber>
    </recommendedName>
</protein>
<reference evidence="24" key="1">
    <citation type="submission" date="2021-02" db="EMBL/GenBank/DDBJ databases">
        <title>PHA producing bacteria isolated from coastal sediment in Guangdong, Shenzhen.</title>
        <authorList>
            <person name="Zheng W."/>
            <person name="Yu S."/>
            <person name="Huang Y."/>
        </authorList>
    </citation>
    <scope>NUCLEOTIDE SEQUENCE</scope>
    <source>
        <strain evidence="24">TN14-10</strain>
    </source>
</reference>
<keyword evidence="5 17" id="KW-0679">Respiratory chain</keyword>
<comment type="subcellular location">
    <subcellularLocation>
        <location evidence="17">Cell membrane</location>
        <topology evidence="17">Multi-pass membrane protein</topology>
    </subcellularLocation>
    <subcellularLocation>
        <location evidence="1">Membrane</location>
        <topology evidence="1">Multi-pass membrane protein</topology>
    </subcellularLocation>
</comment>
<dbReference type="InterPro" id="IPR011759">
    <property type="entry name" value="Cyt_c_oxidase_su2_TM_dom"/>
</dbReference>
<feature type="transmembrane region" description="Helical" evidence="19">
    <location>
        <begin position="56"/>
        <end position="77"/>
    </location>
</feature>
<keyword evidence="9 17" id="KW-0249">Electron transport</keyword>
<evidence type="ECO:0000256" key="18">
    <source>
        <dbReference type="RuleBase" id="RU004024"/>
    </source>
</evidence>
<dbReference type="EC" id="7.1.1.9" evidence="18"/>
<dbReference type="InterPro" id="IPR009056">
    <property type="entry name" value="Cyt_c-like_dom"/>
</dbReference>
<dbReference type="NCBIfam" id="TIGR02866">
    <property type="entry name" value="CoxB"/>
    <property type="match status" value="1"/>
</dbReference>
<dbReference type="InterPro" id="IPR014222">
    <property type="entry name" value="Cyt_c_oxidase_su2"/>
</dbReference>
<evidence type="ECO:0000256" key="8">
    <source>
        <dbReference type="ARBA" id="ARBA00022967"/>
    </source>
</evidence>
<dbReference type="InterPro" id="IPR002429">
    <property type="entry name" value="CcO_II-like_C"/>
</dbReference>
<dbReference type="PROSITE" id="PS50999">
    <property type="entry name" value="COX2_TM"/>
    <property type="match status" value="1"/>
</dbReference>
<name>A0A939DGI7_9GAMM</name>
<dbReference type="GO" id="GO:0004129">
    <property type="term" value="F:cytochrome-c oxidase activity"/>
    <property type="evidence" value="ECO:0007669"/>
    <property type="project" value="UniProtKB-EC"/>
</dbReference>
<evidence type="ECO:0000259" key="22">
    <source>
        <dbReference type="PROSITE" id="PS50999"/>
    </source>
</evidence>
<organism evidence="24 25">
    <name type="scientific">Parahaliea mediterranea</name>
    <dbReference type="NCBI Taxonomy" id="651086"/>
    <lineage>
        <taxon>Bacteria</taxon>
        <taxon>Pseudomonadati</taxon>
        <taxon>Pseudomonadota</taxon>
        <taxon>Gammaproteobacteria</taxon>
        <taxon>Cellvibrionales</taxon>
        <taxon>Halieaceae</taxon>
        <taxon>Parahaliea</taxon>
    </lineage>
</organism>
<dbReference type="SUPFAM" id="SSF81464">
    <property type="entry name" value="Cytochrome c oxidase subunit II-like, transmembrane region"/>
    <property type="match status" value="1"/>
</dbReference>
<dbReference type="GO" id="GO:0042773">
    <property type="term" value="P:ATP synthesis coupled electron transport"/>
    <property type="evidence" value="ECO:0007669"/>
    <property type="project" value="TreeGrafter"/>
</dbReference>
<dbReference type="SUPFAM" id="SSF49503">
    <property type="entry name" value="Cupredoxins"/>
    <property type="match status" value="1"/>
</dbReference>
<evidence type="ECO:0000256" key="5">
    <source>
        <dbReference type="ARBA" id="ARBA00022660"/>
    </source>
</evidence>
<comment type="catalytic activity">
    <reaction evidence="15 18">
        <text>4 Fe(II)-[cytochrome c] + O2 + 8 H(+)(in) = 4 Fe(III)-[cytochrome c] + 2 H2O + 4 H(+)(out)</text>
        <dbReference type="Rhea" id="RHEA:11436"/>
        <dbReference type="Rhea" id="RHEA-COMP:10350"/>
        <dbReference type="Rhea" id="RHEA-COMP:14399"/>
        <dbReference type="ChEBI" id="CHEBI:15377"/>
        <dbReference type="ChEBI" id="CHEBI:15378"/>
        <dbReference type="ChEBI" id="CHEBI:15379"/>
        <dbReference type="ChEBI" id="CHEBI:29033"/>
        <dbReference type="ChEBI" id="CHEBI:29034"/>
        <dbReference type="EC" id="7.1.1.9"/>
    </reaction>
</comment>
<evidence type="ECO:0000256" key="2">
    <source>
        <dbReference type="ARBA" id="ARBA00007866"/>
    </source>
</evidence>
<keyword evidence="10 19" id="KW-1133">Transmembrane helix</keyword>
<feature type="signal peptide" evidence="20">
    <location>
        <begin position="1"/>
        <end position="29"/>
    </location>
</feature>
<evidence type="ECO:0000256" key="19">
    <source>
        <dbReference type="SAM" id="Phobius"/>
    </source>
</evidence>
<dbReference type="InterPro" id="IPR036909">
    <property type="entry name" value="Cyt_c-like_dom_sf"/>
</dbReference>
<dbReference type="PANTHER" id="PTHR22888:SF9">
    <property type="entry name" value="CYTOCHROME C OXIDASE SUBUNIT 2"/>
    <property type="match status" value="1"/>
</dbReference>
<evidence type="ECO:0000256" key="12">
    <source>
        <dbReference type="ARBA" id="ARBA00023008"/>
    </source>
</evidence>
<keyword evidence="11 16" id="KW-0408">Iron</keyword>
<evidence type="ECO:0000313" key="24">
    <source>
        <dbReference type="EMBL" id="MBN7797107.1"/>
    </source>
</evidence>
<keyword evidence="7 16" id="KW-0479">Metal-binding</keyword>
<evidence type="ECO:0000256" key="11">
    <source>
        <dbReference type="ARBA" id="ARBA00023004"/>
    </source>
</evidence>
<dbReference type="RefSeq" id="WP_206560552.1">
    <property type="nucleotide sequence ID" value="NZ_JAFKCZ010000007.1"/>
</dbReference>
<dbReference type="GO" id="GO:0020037">
    <property type="term" value="F:heme binding"/>
    <property type="evidence" value="ECO:0007669"/>
    <property type="project" value="InterPro"/>
</dbReference>
<keyword evidence="12 18" id="KW-0186">Copper</keyword>
<dbReference type="Gene3D" id="1.10.760.10">
    <property type="entry name" value="Cytochrome c-like domain"/>
    <property type="match status" value="1"/>
</dbReference>
<evidence type="ECO:0000256" key="17">
    <source>
        <dbReference type="RuleBase" id="RU000456"/>
    </source>
</evidence>
<dbReference type="Proteomes" id="UP000664303">
    <property type="component" value="Unassembled WGS sequence"/>
</dbReference>
<keyword evidence="20" id="KW-0732">Signal</keyword>
<dbReference type="InterPro" id="IPR036257">
    <property type="entry name" value="Cyt_c_oxidase_su2_TM_sf"/>
</dbReference>
<dbReference type="GO" id="GO:0016491">
    <property type="term" value="F:oxidoreductase activity"/>
    <property type="evidence" value="ECO:0007669"/>
    <property type="project" value="InterPro"/>
</dbReference>
<dbReference type="Gene3D" id="1.10.287.90">
    <property type="match status" value="1"/>
</dbReference>
<feature type="domain" description="Cytochrome oxidase subunit II transmembrane region profile" evidence="22">
    <location>
        <begin position="28"/>
        <end position="126"/>
    </location>
</feature>
<evidence type="ECO:0000259" key="21">
    <source>
        <dbReference type="PROSITE" id="PS50857"/>
    </source>
</evidence>
<dbReference type="PRINTS" id="PR01166">
    <property type="entry name" value="CYCOXIDASEII"/>
</dbReference>
<dbReference type="GO" id="GO:0005886">
    <property type="term" value="C:plasma membrane"/>
    <property type="evidence" value="ECO:0007669"/>
    <property type="project" value="UniProtKB-SubCell"/>
</dbReference>
<dbReference type="InterPro" id="IPR008972">
    <property type="entry name" value="Cupredoxin"/>
</dbReference>
<evidence type="ECO:0000259" key="23">
    <source>
        <dbReference type="PROSITE" id="PS51007"/>
    </source>
</evidence>
<keyword evidence="4 16" id="KW-0349">Heme</keyword>
<dbReference type="EMBL" id="JAFKCZ010000007">
    <property type="protein sequence ID" value="MBN7797107.1"/>
    <property type="molecule type" value="Genomic_DNA"/>
</dbReference>
<dbReference type="Pfam" id="PF02790">
    <property type="entry name" value="COX2_TM"/>
    <property type="match status" value="1"/>
</dbReference>
<dbReference type="PROSITE" id="PS00078">
    <property type="entry name" value="COX2"/>
    <property type="match status" value="1"/>
</dbReference>
<evidence type="ECO:0000256" key="6">
    <source>
        <dbReference type="ARBA" id="ARBA00022692"/>
    </source>
</evidence>
<comment type="cofactor">
    <cofactor evidence="18">
        <name>Cu cation</name>
        <dbReference type="ChEBI" id="CHEBI:23378"/>
    </cofactor>
    <text evidence="18">Binds a copper A center.</text>
</comment>
<evidence type="ECO:0000313" key="25">
    <source>
        <dbReference type="Proteomes" id="UP000664303"/>
    </source>
</evidence>
<evidence type="ECO:0000256" key="9">
    <source>
        <dbReference type="ARBA" id="ARBA00022982"/>
    </source>
</evidence>
<comment type="similarity">
    <text evidence="2 17">Belongs to the cytochrome c oxidase subunit 2 family.</text>
</comment>
<dbReference type="PANTHER" id="PTHR22888">
    <property type="entry name" value="CYTOCHROME C OXIDASE, SUBUNIT II"/>
    <property type="match status" value="1"/>
</dbReference>
<dbReference type="Pfam" id="PF00116">
    <property type="entry name" value="COX2"/>
    <property type="match status" value="1"/>
</dbReference>
<evidence type="ECO:0000256" key="10">
    <source>
        <dbReference type="ARBA" id="ARBA00022989"/>
    </source>
</evidence>
<proteinExistence type="inferred from homology"/>
<sequence>MFLKAKRLTALALGPVLMLLGLYSASTAAADAKVNEINMPPGVTNVGQSIFDLHMTIFWICVIIGVLVFGVMFYSIYYHRKSRGVTPATFHESTKVEIAWTVVPFFILIAMAVPATSTLLEIYDFEDAEMDVLITGYQWKWKYEYINEDGENVAFFSNLRTPQSEIYNTADKGEHYLLEVDEPLVIPVDTKVRFLVTANDVIHAWWVPELAVKKDAIPGFINETWTQATEEGVYRGQCAELCGKDHGFMPVVVNVVSKQEYAEWMAAKQAEAAEIKQLMAQTFSMDELMERGKGVYDRSCAACHGANGEGGLGKAIADSPIATGDMAGHLEVGINGVPGTAMQAFGGQLNDVDMAAVITYQRNAFGNNMGDMVQPIDVFNHKKG</sequence>
<dbReference type="SUPFAM" id="SSF46626">
    <property type="entry name" value="Cytochrome c"/>
    <property type="match status" value="1"/>
</dbReference>
<evidence type="ECO:0000256" key="14">
    <source>
        <dbReference type="ARBA" id="ARBA00024688"/>
    </source>
</evidence>
<feature type="chain" id="PRO_5037346580" description="Cytochrome c oxidase subunit 2" evidence="20">
    <location>
        <begin position="30"/>
        <end position="384"/>
    </location>
</feature>
<evidence type="ECO:0000256" key="15">
    <source>
        <dbReference type="ARBA" id="ARBA00047816"/>
    </source>
</evidence>
<evidence type="ECO:0000256" key="13">
    <source>
        <dbReference type="ARBA" id="ARBA00023136"/>
    </source>
</evidence>
<evidence type="ECO:0000256" key="20">
    <source>
        <dbReference type="SAM" id="SignalP"/>
    </source>
</evidence>
<feature type="domain" description="Cytochrome c" evidence="23">
    <location>
        <begin position="287"/>
        <end position="365"/>
    </location>
</feature>
<evidence type="ECO:0000256" key="1">
    <source>
        <dbReference type="ARBA" id="ARBA00004141"/>
    </source>
</evidence>
<evidence type="ECO:0000256" key="7">
    <source>
        <dbReference type="ARBA" id="ARBA00022723"/>
    </source>
</evidence>
<accession>A0A939DGI7</accession>
<keyword evidence="25" id="KW-1185">Reference proteome</keyword>
<comment type="caution">
    <text evidence="24">The sequence shown here is derived from an EMBL/GenBank/DDBJ whole genome shotgun (WGS) entry which is preliminary data.</text>
</comment>